<dbReference type="SUPFAM" id="SSF47616">
    <property type="entry name" value="GST C-terminal domain-like"/>
    <property type="match status" value="1"/>
</dbReference>
<dbReference type="InterPro" id="IPR036249">
    <property type="entry name" value="Thioredoxin-like_sf"/>
</dbReference>
<feature type="domain" description="GST N-terminal" evidence="1">
    <location>
        <begin position="1"/>
        <end position="77"/>
    </location>
</feature>
<dbReference type="InterPro" id="IPR010987">
    <property type="entry name" value="Glutathione-S-Trfase_C-like"/>
</dbReference>
<dbReference type="InterPro" id="IPR004045">
    <property type="entry name" value="Glutathione_S-Trfase_N"/>
</dbReference>
<proteinExistence type="predicted"/>
<reference evidence="3 4" key="1">
    <citation type="submission" date="2024-07" db="EMBL/GenBank/DDBJ databases">
        <authorList>
            <person name="Li M."/>
        </authorList>
    </citation>
    <scope>NUCLEOTIDE SEQUENCE [LARGE SCALE GENOMIC DNA]</scope>
    <source>
        <strain evidence="3 4">25A3E</strain>
    </source>
</reference>
<evidence type="ECO:0000313" key="4">
    <source>
        <dbReference type="Proteomes" id="UP001560296"/>
    </source>
</evidence>
<name>A0ABV3YNS2_9PSED</name>
<dbReference type="InterPro" id="IPR040079">
    <property type="entry name" value="Glutathione_S-Trfase"/>
</dbReference>
<keyword evidence="4" id="KW-1185">Reference proteome</keyword>
<dbReference type="SFLD" id="SFLDS00019">
    <property type="entry name" value="Glutathione_Transferase_(cytos"/>
    <property type="match status" value="1"/>
</dbReference>
<evidence type="ECO:0000313" key="3">
    <source>
        <dbReference type="EMBL" id="MEX6500859.1"/>
    </source>
</evidence>
<dbReference type="InterPro" id="IPR050983">
    <property type="entry name" value="GST_Omega/HSP26"/>
</dbReference>
<comment type="caution">
    <text evidence="3">The sequence shown here is derived from an EMBL/GenBank/DDBJ whole genome shotgun (WGS) entry which is preliminary data.</text>
</comment>
<dbReference type="SUPFAM" id="SSF52833">
    <property type="entry name" value="Thioredoxin-like"/>
    <property type="match status" value="1"/>
</dbReference>
<dbReference type="Pfam" id="PF13417">
    <property type="entry name" value="GST_N_3"/>
    <property type="match status" value="1"/>
</dbReference>
<dbReference type="PROSITE" id="PS50404">
    <property type="entry name" value="GST_NTER"/>
    <property type="match status" value="1"/>
</dbReference>
<sequence>MLKLYGFAVSNYFNMVKLALLEKGLAFEEVTVYATQGEDFLAISPRGKVPVLETEQGFINETSAILDYLEEAGEGRPLLPEGAFARAQVRSLMKEIELYIELPARLGYAEAFFAAPIPAALKTRCREELLAGMATLRRHGRFAPYLAGEGFGLADIYFLYSIELACGVAKKLFDLDLLADFPAALELLTRLKQNPHVQRIAAERDAAMPAFLAMIQAKAKG</sequence>
<dbReference type="Proteomes" id="UP001560296">
    <property type="component" value="Unassembled WGS sequence"/>
</dbReference>
<organism evidence="3 4">
    <name type="scientific">Pseudomonas zhanjiangensis</name>
    <dbReference type="NCBI Taxonomy" id="3239015"/>
    <lineage>
        <taxon>Bacteria</taxon>
        <taxon>Pseudomonadati</taxon>
        <taxon>Pseudomonadota</taxon>
        <taxon>Gammaproteobacteria</taxon>
        <taxon>Pseudomonadales</taxon>
        <taxon>Pseudomonadaceae</taxon>
        <taxon>Pseudomonas</taxon>
    </lineage>
</organism>
<evidence type="ECO:0000259" key="1">
    <source>
        <dbReference type="PROSITE" id="PS50404"/>
    </source>
</evidence>
<dbReference type="Gene3D" id="3.40.30.10">
    <property type="entry name" value="Glutaredoxin"/>
    <property type="match status" value="1"/>
</dbReference>
<accession>A0ABV3YNS2</accession>
<dbReference type="Gene3D" id="1.20.1050.10">
    <property type="match status" value="1"/>
</dbReference>
<protein>
    <submittedName>
        <fullName evidence="3">Glutathione S-transferase family protein</fullName>
    </submittedName>
</protein>
<dbReference type="SFLD" id="SFLDG00358">
    <property type="entry name" value="Main_(cytGST)"/>
    <property type="match status" value="1"/>
</dbReference>
<dbReference type="PANTHER" id="PTHR43968">
    <property type="match status" value="1"/>
</dbReference>
<dbReference type="CDD" id="cd00570">
    <property type="entry name" value="GST_N_family"/>
    <property type="match status" value="1"/>
</dbReference>
<dbReference type="PANTHER" id="PTHR43968:SF6">
    <property type="entry name" value="GLUTATHIONE S-TRANSFERASE OMEGA"/>
    <property type="match status" value="1"/>
</dbReference>
<evidence type="ECO:0000259" key="2">
    <source>
        <dbReference type="PROSITE" id="PS50405"/>
    </source>
</evidence>
<dbReference type="InterPro" id="IPR036282">
    <property type="entry name" value="Glutathione-S-Trfase_C_sf"/>
</dbReference>
<feature type="domain" description="GST C-terminal" evidence="2">
    <location>
        <begin position="82"/>
        <end position="211"/>
    </location>
</feature>
<dbReference type="RefSeq" id="WP_369285778.1">
    <property type="nucleotide sequence ID" value="NZ_JBFTEG010000001.1"/>
</dbReference>
<dbReference type="PROSITE" id="PS50405">
    <property type="entry name" value="GST_CTER"/>
    <property type="match status" value="1"/>
</dbReference>
<gene>
    <name evidence="3" type="ORF">AB5S05_02185</name>
</gene>
<dbReference type="EMBL" id="JBFTEG010000001">
    <property type="protein sequence ID" value="MEX6500859.1"/>
    <property type="molecule type" value="Genomic_DNA"/>
</dbReference>